<dbReference type="InterPro" id="IPR011547">
    <property type="entry name" value="SLC26A/SulP_dom"/>
</dbReference>
<dbReference type="PANTHER" id="PTHR11814">
    <property type="entry name" value="SULFATE TRANSPORTER"/>
    <property type="match status" value="1"/>
</dbReference>
<evidence type="ECO:0000256" key="2">
    <source>
        <dbReference type="ARBA" id="ARBA00022692"/>
    </source>
</evidence>
<dbReference type="GO" id="GO:0016020">
    <property type="term" value="C:membrane"/>
    <property type="evidence" value="ECO:0007669"/>
    <property type="project" value="UniProtKB-SubCell"/>
</dbReference>
<evidence type="ECO:0000256" key="1">
    <source>
        <dbReference type="ARBA" id="ARBA00004141"/>
    </source>
</evidence>
<sequence>MDNLKYEHDNGPQQNPTVNNGNLQLNYDTPINDIILTVDDVELSKFTSNQKNTFIQHTKDVCLKNVSNFIKRKLFILQWIPIYSGEDFLGDLLAGITIGLTVIPQSMALASIAGIPAQVHEN</sequence>
<keyword evidence="2" id="KW-0812">Transmembrane</keyword>
<dbReference type="OrthoDB" id="288203at2759"/>
<dbReference type="GO" id="GO:0055085">
    <property type="term" value="P:transmembrane transport"/>
    <property type="evidence" value="ECO:0007669"/>
    <property type="project" value="InterPro"/>
</dbReference>
<keyword evidence="3" id="KW-1133">Transmembrane helix</keyword>
<organism evidence="7">
    <name type="scientific">Melanaphis sacchari</name>
    <dbReference type="NCBI Taxonomy" id="742174"/>
    <lineage>
        <taxon>Eukaryota</taxon>
        <taxon>Metazoa</taxon>
        <taxon>Ecdysozoa</taxon>
        <taxon>Arthropoda</taxon>
        <taxon>Hexapoda</taxon>
        <taxon>Insecta</taxon>
        <taxon>Pterygota</taxon>
        <taxon>Neoptera</taxon>
        <taxon>Paraneoptera</taxon>
        <taxon>Hemiptera</taxon>
        <taxon>Sternorrhyncha</taxon>
        <taxon>Aphidomorpha</taxon>
        <taxon>Aphidoidea</taxon>
        <taxon>Aphididae</taxon>
        <taxon>Aphidini</taxon>
        <taxon>Melanaphis</taxon>
    </lineage>
</organism>
<evidence type="ECO:0000313" key="7">
    <source>
        <dbReference type="EMBL" id="MBW15723.1"/>
    </source>
</evidence>
<proteinExistence type="predicted"/>
<dbReference type="EMBL" id="GFXV01003918">
    <property type="protein sequence ID" value="MBW15723.1"/>
    <property type="molecule type" value="Transcribed_RNA"/>
</dbReference>
<protein>
    <submittedName>
        <fullName evidence="7">Sodium-independent sulfate anion transporter</fullName>
    </submittedName>
</protein>
<dbReference type="AlphaFoldDB" id="A0A2H8TNH8"/>
<evidence type="ECO:0000259" key="6">
    <source>
        <dbReference type="Pfam" id="PF00916"/>
    </source>
</evidence>
<evidence type="ECO:0000256" key="5">
    <source>
        <dbReference type="SAM" id="MobiDB-lite"/>
    </source>
</evidence>
<name>A0A2H8TNH8_9HEMI</name>
<feature type="domain" description="SLC26A/SulP transporter" evidence="6">
    <location>
        <begin position="88"/>
        <end position="119"/>
    </location>
</feature>
<accession>A0A2H8TNH8</accession>
<evidence type="ECO:0000256" key="3">
    <source>
        <dbReference type="ARBA" id="ARBA00022989"/>
    </source>
</evidence>
<reference evidence="7" key="1">
    <citation type="submission" date="2017-10" db="EMBL/GenBank/DDBJ databases">
        <title>Transcriptome Assembly of Sugarcane Aphid Adults.</title>
        <authorList>
            <person name="Scully E.D."/>
            <person name="Palmer N.A."/>
            <person name="Geib S.M."/>
            <person name="Sarath G."/>
            <person name="Sattler S.E."/>
        </authorList>
    </citation>
    <scope>NUCLEOTIDE SEQUENCE</scope>
    <source>
        <tissue evidence="7">Whole body</tissue>
    </source>
</reference>
<feature type="compositionally biased region" description="Basic and acidic residues" evidence="5">
    <location>
        <begin position="1"/>
        <end position="10"/>
    </location>
</feature>
<evidence type="ECO:0000256" key="4">
    <source>
        <dbReference type="ARBA" id="ARBA00023136"/>
    </source>
</evidence>
<feature type="compositionally biased region" description="Polar residues" evidence="5">
    <location>
        <begin position="11"/>
        <end position="22"/>
    </location>
</feature>
<comment type="subcellular location">
    <subcellularLocation>
        <location evidence="1">Membrane</location>
        <topology evidence="1">Multi-pass membrane protein</topology>
    </subcellularLocation>
</comment>
<keyword evidence="4" id="KW-0472">Membrane</keyword>
<feature type="region of interest" description="Disordered" evidence="5">
    <location>
        <begin position="1"/>
        <end position="22"/>
    </location>
</feature>
<dbReference type="InterPro" id="IPR001902">
    <property type="entry name" value="SLC26A/SulP_fam"/>
</dbReference>
<dbReference type="Pfam" id="PF00916">
    <property type="entry name" value="Sulfate_transp"/>
    <property type="match status" value="1"/>
</dbReference>
<gene>
    <name evidence="7" type="primary">Slc26a11_8</name>
</gene>